<evidence type="ECO:0000313" key="3">
    <source>
        <dbReference type="Proteomes" id="UP000276437"/>
    </source>
</evidence>
<dbReference type="PANTHER" id="PTHR39201:SF1">
    <property type="entry name" value="FLAVODOXIN-LIKE DOMAIN-CONTAINING PROTEIN"/>
    <property type="match status" value="1"/>
</dbReference>
<dbReference type="OrthoDB" id="9806505at2"/>
<name>A0A348ANA8_9FIRM</name>
<dbReference type="InterPro" id="IPR029039">
    <property type="entry name" value="Flavoprotein-like_sf"/>
</dbReference>
<dbReference type="SUPFAM" id="SSF52218">
    <property type="entry name" value="Flavoproteins"/>
    <property type="match status" value="1"/>
</dbReference>
<accession>A0A348ANA8</accession>
<dbReference type="AlphaFoldDB" id="A0A348ANA8"/>
<evidence type="ECO:0000259" key="1">
    <source>
        <dbReference type="Pfam" id="PF12682"/>
    </source>
</evidence>
<dbReference type="GO" id="GO:0016651">
    <property type="term" value="F:oxidoreductase activity, acting on NAD(P)H"/>
    <property type="evidence" value="ECO:0007669"/>
    <property type="project" value="UniProtKB-ARBA"/>
</dbReference>
<protein>
    <submittedName>
        <fullName evidence="2">Flavodoxin</fullName>
    </submittedName>
</protein>
<dbReference type="Gene3D" id="3.40.50.360">
    <property type="match status" value="1"/>
</dbReference>
<sequence length="210" mass="23006">MDRRQFINGVSYGLLSLGLAGCGFKLPGLGDAGNGPNAAAQERTSPQNAKTDSMLIAYFSKTGNTREIANQIHANVGSDLFEIKTVDPYPVDYNATTEQAKREQESNYRPKLTATVPNMAAYDVVFLGYPNWWGTMPMALFTFLEGYNFSGKTIIPFCTHEGSRLGRSVSDLRQLCPQANILDGLAVRGSSVRNAQNDVATWLRQIGMVK</sequence>
<gene>
    <name evidence="2" type="ORF">MAMMFC1_03251</name>
</gene>
<proteinExistence type="predicted"/>
<dbReference type="KEGG" id="mana:MAMMFC1_03251"/>
<dbReference type="GO" id="GO:0010181">
    <property type="term" value="F:FMN binding"/>
    <property type="evidence" value="ECO:0007669"/>
    <property type="project" value="InterPro"/>
</dbReference>
<evidence type="ECO:0000313" key="2">
    <source>
        <dbReference type="EMBL" id="BBB92556.1"/>
    </source>
</evidence>
<organism evidence="2 3">
    <name type="scientific">Methylomusa anaerophila</name>
    <dbReference type="NCBI Taxonomy" id="1930071"/>
    <lineage>
        <taxon>Bacteria</taxon>
        <taxon>Bacillati</taxon>
        <taxon>Bacillota</taxon>
        <taxon>Negativicutes</taxon>
        <taxon>Selenomonadales</taxon>
        <taxon>Sporomusaceae</taxon>
        <taxon>Methylomusa</taxon>
    </lineage>
</organism>
<dbReference type="PROSITE" id="PS51257">
    <property type="entry name" value="PROKAR_LIPOPROTEIN"/>
    <property type="match status" value="1"/>
</dbReference>
<reference evidence="2 3" key="1">
    <citation type="journal article" date="2018" name="Int. J. Syst. Evol. Microbiol.">
        <title>Methylomusa anaerophila gen. nov., sp. nov., an anaerobic methanol-utilizing bacterium isolated from a microbial fuel cell.</title>
        <authorList>
            <person name="Amano N."/>
            <person name="Yamamuro A."/>
            <person name="Miyahara M."/>
            <person name="Kouzuma A."/>
            <person name="Abe T."/>
            <person name="Watanabe K."/>
        </authorList>
    </citation>
    <scope>NUCLEOTIDE SEQUENCE [LARGE SCALE GENOMIC DNA]</scope>
    <source>
        <strain evidence="2 3">MMFC1</strain>
    </source>
</reference>
<dbReference type="PANTHER" id="PTHR39201">
    <property type="entry name" value="EXPORTED PROTEIN-RELATED"/>
    <property type="match status" value="1"/>
</dbReference>
<dbReference type="EMBL" id="AP018449">
    <property type="protein sequence ID" value="BBB92556.1"/>
    <property type="molecule type" value="Genomic_DNA"/>
</dbReference>
<feature type="domain" description="Flavodoxin-like" evidence="1">
    <location>
        <begin position="54"/>
        <end position="204"/>
    </location>
</feature>
<dbReference type="Proteomes" id="UP000276437">
    <property type="component" value="Chromosome"/>
</dbReference>
<keyword evidence="3" id="KW-1185">Reference proteome</keyword>
<dbReference type="Pfam" id="PF12682">
    <property type="entry name" value="Flavodoxin_4"/>
    <property type="match status" value="1"/>
</dbReference>
<dbReference type="InterPro" id="IPR008254">
    <property type="entry name" value="Flavodoxin/NO_synth"/>
</dbReference>
<dbReference type="RefSeq" id="WP_126309482.1">
    <property type="nucleotide sequence ID" value="NZ_AP018449.1"/>
</dbReference>